<evidence type="ECO:0000256" key="3">
    <source>
        <dbReference type="ARBA" id="ARBA00022692"/>
    </source>
</evidence>
<feature type="transmembrane region" description="Helical" evidence="6">
    <location>
        <begin position="331"/>
        <end position="350"/>
    </location>
</feature>
<dbReference type="Pfam" id="PF07690">
    <property type="entry name" value="MFS_1"/>
    <property type="match status" value="1"/>
</dbReference>
<feature type="transmembrane region" description="Helical" evidence="6">
    <location>
        <begin position="201"/>
        <end position="222"/>
    </location>
</feature>
<feature type="transmembrane region" description="Helical" evidence="6">
    <location>
        <begin position="234"/>
        <end position="255"/>
    </location>
</feature>
<evidence type="ECO:0000313" key="8">
    <source>
        <dbReference type="EMBL" id="GAA2011513.1"/>
    </source>
</evidence>
<feature type="domain" description="Major facilitator superfamily (MFS) profile" evidence="7">
    <location>
        <begin position="4"/>
        <end position="382"/>
    </location>
</feature>
<dbReference type="InterPro" id="IPR020846">
    <property type="entry name" value="MFS_dom"/>
</dbReference>
<sequence>MRLRLLILALGNFAMGVDTFVIAPILSPMAGDLDVGRTAAGWLITAFALAYAIGGPLLAGLVGDRPPRRLLLAALVVFAVGNLLTAVATGYWVAMLGRVVAGLGASMYTANALAVARSLAPPHLTGRATATVVGGLTTAIVLGLPLGAWLGAEVGWRITLWSVVALTAVAAAGIAARLPHQPGQAAASLSARLAPLGRPRVLVTLMATWLCLSTSWTVYNFIDQITRNATGGNATAASIVLLTFGVGAVLGNLLTGRLTDRLGPTRTIGIAAPLLVLAATATPLLSGTLPAVLVLAAVWGLFHWMVNVPQQARVTAAAPESAPLVLGLHQSTIYVGISTGGVAGAIGFTAAGPHGVGYAALAVGLLALAVLAVSTRINPAAPAAPVTPPEPVRAE</sequence>
<gene>
    <name evidence="8" type="ORF">GCM10009799_44690</name>
</gene>
<feature type="transmembrane region" description="Helical" evidence="6">
    <location>
        <begin position="291"/>
        <end position="310"/>
    </location>
</feature>
<accession>A0ABP5F399</accession>
<dbReference type="InterPro" id="IPR036259">
    <property type="entry name" value="MFS_trans_sf"/>
</dbReference>
<keyword evidence="2" id="KW-1003">Cell membrane</keyword>
<feature type="transmembrane region" description="Helical" evidence="6">
    <location>
        <begin position="267"/>
        <end position="285"/>
    </location>
</feature>
<reference evidence="9" key="1">
    <citation type="journal article" date="2019" name="Int. J. Syst. Evol. Microbiol.">
        <title>The Global Catalogue of Microorganisms (GCM) 10K type strain sequencing project: providing services to taxonomists for standard genome sequencing and annotation.</title>
        <authorList>
            <consortium name="The Broad Institute Genomics Platform"/>
            <consortium name="The Broad Institute Genome Sequencing Center for Infectious Disease"/>
            <person name="Wu L."/>
            <person name="Ma J."/>
        </authorList>
    </citation>
    <scope>NUCLEOTIDE SEQUENCE [LARGE SCALE GENOMIC DNA]</scope>
    <source>
        <strain evidence="9">JCM 15313</strain>
    </source>
</reference>
<dbReference type="InterPro" id="IPR050189">
    <property type="entry name" value="MFS_Efflux_Transporters"/>
</dbReference>
<feature type="transmembrane region" description="Helical" evidence="6">
    <location>
        <begin position="132"/>
        <end position="152"/>
    </location>
</feature>
<dbReference type="InterPro" id="IPR011701">
    <property type="entry name" value="MFS"/>
</dbReference>
<dbReference type="PANTHER" id="PTHR43124">
    <property type="entry name" value="PURINE EFFLUX PUMP PBUE"/>
    <property type="match status" value="1"/>
</dbReference>
<keyword evidence="5 6" id="KW-0472">Membrane</keyword>
<feature type="transmembrane region" description="Helical" evidence="6">
    <location>
        <begin position="40"/>
        <end position="63"/>
    </location>
</feature>
<proteinExistence type="predicted"/>
<comment type="subcellular location">
    <subcellularLocation>
        <location evidence="1">Cell membrane</location>
        <topology evidence="1">Multi-pass membrane protein</topology>
    </subcellularLocation>
</comment>
<dbReference type="RefSeq" id="WP_344103804.1">
    <property type="nucleotide sequence ID" value="NZ_BAAAPC010000023.1"/>
</dbReference>
<comment type="caution">
    <text evidence="8">The sequence shown here is derived from an EMBL/GenBank/DDBJ whole genome shotgun (WGS) entry which is preliminary data.</text>
</comment>
<dbReference type="PANTHER" id="PTHR43124:SF10">
    <property type="entry name" value="PURINE EFFLUX PUMP PBUE"/>
    <property type="match status" value="1"/>
</dbReference>
<dbReference type="Proteomes" id="UP001501585">
    <property type="component" value="Unassembled WGS sequence"/>
</dbReference>
<evidence type="ECO:0000256" key="5">
    <source>
        <dbReference type="ARBA" id="ARBA00023136"/>
    </source>
</evidence>
<feature type="transmembrane region" description="Helical" evidence="6">
    <location>
        <begin position="158"/>
        <end position="180"/>
    </location>
</feature>
<evidence type="ECO:0000259" key="7">
    <source>
        <dbReference type="PROSITE" id="PS50850"/>
    </source>
</evidence>
<evidence type="ECO:0000256" key="1">
    <source>
        <dbReference type="ARBA" id="ARBA00004651"/>
    </source>
</evidence>
<feature type="transmembrane region" description="Helical" evidence="6">
    <location>
        <begin position="356"/>
        <end position="373"/>
    </location>
</feature>
<keyword evidence="4 6" id="KW-1133">Transmembrane helix</keyword>
<dbReference type="Gene3D" id="1.20.1250.20">
    <property type="entry name" value="MFS general substrate transporter like domains"/>
    <property type="match status" value="1"/>
</dbReference>
<feature type="transmembrane region" description="Helical" evidence="6">
    <location>
        <begin position="70"/>
        <end position="93"/>
    </location>
</feature>
<protein>
    <submittedName>
        <fullName evidence="8">MFS transporter</fullName>
    </submittedName>
</protein>
<keyword evidence="9" id="KW-1185">Reference proteome</keyword>
<dbReference type="CDD" id="cd17324">
    <property type="entry name" value="MFS_NepI_like"/>
    <property type="match status" value="1"/>
</dbReference>
<evidence type="ECO:0000256" key="2">
    <source>
        <dbReference type="ARBA" id="ARBA00022475"/>
    </source>
</evidence>
<name>A0ABP5F399_9ACTN</name>
<organism evidence="8 9">
    <name type="scientific">Nocardiopsis rhodophaea</name>
    <dbReference type="NCBI Taxonomy" id="280238"/>
    <lineage>
        <taxon>Bacteria</taxon>
        <taxon>Bacillati</taxon>
        <taxon>Actinomycetota</taxon>
        <taxon>Actinomycetes</taxon>
        <taxon>Streptosporangiales</taxon>
        <taxon>Nocardiopsidaceae</taxon>
        <taxon>Nocardiopsis</taxon>
    </lineage>
</organism>
<evidence type="ECO:0000256" key="4">
    <source>
        <dbReference type="ARBA" id="ARBA00022989"/>
    </source>
</evidence>
<dbReference type="EMBL" id="BAAAPC010000023">
    <property type="protein sequence ID" value="GAA2011513.1"/>
    <property type="molecule type" value="Genomic_DNA"/>
</dbReference>
<dbReference type="PROSITE" id="PS50850">
    <property type="entry name" value="MFS"/>
    <property type="match status" value="1"/>
</dbReference>
<evidence type="ECO:0000256" key="6">
    <source>
        <dbReference type="SAM" id="Phobius"/>
    </source>
</evidence>
<keyword evidence="3 6" id="KW-0812">Transmembrane</keyword>
<evidence type="ECO:0000313" key="9">
    <source>
        <dbReference type="Proteomes" id="UP001501585"/>
    </source>
</evidence>
<dbReference type="SUPFAM" id="SSF103473">
    <property type="entry name" value="MFS general substrate transporter"/>
    <property type="match status" value="1"/>
</dbReference>